<evidence type="ECO:0000313" key="3">
    <source>
        <dbReference type="Proteomes" id="UP000245946"/>
    </source>
</evidence>
<dbReference type="GeneID" id="37271446"/>
<accession>A0A316ZJC7</accession>
<feature type="transmembrane region" description="Helical" evidence="1">
    <location>
        <begin position="380"/>
        <end position="400"/>
    </location>
</feature>
<dbReference type="Pfam" id="PF05024">
    <property type="entry name" value="Gpi1"/>
    <property type="match status" value="1"/>
</dbReference>
<evidence type="ECO:0000256" key="1">
    <source>
        <dbReference type="SAM" id="Phobius"/>
    </source>
</evidence>
<keyword evidence="1" id="KW-0812">Transmembrane</keyword>
<keyword evidence="1" id="KW-1133">Transmembrane helix</keyword>
<keyword evidence="1" id="KW-0472">Membrane</keyword>
<protein>
    <submittedName>
        <fullName evidence="2">Gpi1-domain-containing protein</fullName>
    </submittedName>
</protein>
<dbReference type="AlphaFoldDB" id="A0A316ZJC7"/>
<sequence>MSKGKARETHDGEDAAVWVESTSHAAGSSAAVVLQTVRLPAVSSPAANQVPGVSVVVITYTPPQSAALQFLSLEPLVLLKPAQTLESHENPDAQLHVRYRHLSPEARAQQLRLERLTALDPTRAADLRPGQAKHTAAGSGLRMAVILMNAADEPFARGRPPDEQMYGAAGKGLALLVRASASACRALSSSLRQPLVRGHSIKDVSASVRQLDLRLRQIAVWPALGRRLRVQRRHERVPVCELSARYIGLWNGVWLVANDLILGGAVGSFVCEHHEQIAQACAGWLRDNTIVQADEVLVWLGQWPGGLKLNAELSLFFGDMYRGTIDVYALFVFAPLEQALPRLVYAIGLAGSLAGLTMLLSLAADLLAVATLHLSILHRIARAILGAFTSMLFALFRLFRGKKRNWLRGGRIDNATYDADQLLLGTILFTILIFLFPTVMTYHVVFALARLGIVSTRVLLDTALALLNHLPLFALMLRLKDPARLPSSVRLAWAAPPDGDADGHEPLRAAHFELHSVPLGLGDIFAGYSDHLVGLTALPRLCLGVLTGAPIDPIDTIAQG</sequence>
<dbReference type="GO" id="GO:0005783">
    <property type="term" value="C:endoplasmic reticulum"/>
    <property type="evidence" value="ECO:0007669"/>
    <property type="project" value="TreeGrafter"/>
</dbReference>
<dbReference type="InterPro" id="IPR007720">
    <property type="entry name" value="PigQ/GPI1"/>
</dbReference>
<dbReference type="OrthoDB" id="70250at2759"/>
<dbReference type="PANTHER" id="PTHR21329:SF3">
    <property type="entry name" value="PHOSPHATIDYLINOSITOL N-ACETYLGLUCOSAMINYLTRANSFERASE SUBUNIT Q"/>
    <property type="match status" value="1"/>
</dbReference>
<dbReference type="STRING" id="58919.A0A316ZJC7"/>
<evidence type="ECO:0000313" key="2">
    <source>
        <dbReference type="EMBL" id="PWO00456.1"/>
    </source>
</evidence>
<keyword evidence="3" id="KW-1185">Reference proteome</keyword>
<name>A0A316ZJC7_9BASI</name>
<dbReference type="GO" id="GO:0016020">
    <property type="term" value="C:membrane"/>
    <property type="evidence" value="ECO:0007669"/>
    <property type="project" value="InterPro"/>
</dbReference>
<reference evidence="2 3" key="1">
    <citation type="journal article" date="2018" name="Mol. Biol. Evol.">
        <title>Broad Genomic Sampling Reveals a Smut Pathogenic Ancestry of the Fungal Clade Ustilaginomycotina.</title>
        <authorList>
            <person name="Kijpornyongpan T."/>
            <person name="Mondo S.J."/>
            <person name="Barry K."/>
            <person name="Sandor L."/>
            <person name="Lee J."/>
            <person name="Lipzen A."/>
            <person name="Pangilinan J."/>
            <person name="LaButti K."/>
            <person name="Hainaut M."/>
            <person name="Henrissat B."/>
            <person name="Grigoriev I.V."/>
            <person name="Spatafora J.W."/>
            <person name="Aime M.C."/>
        </authorList>
    </citation>
    <scope>NUCLEOTIDE SEQUENCE [LARGE SCALE GENOMIC DNA]</scope>
    <source>
        <strain evidence="2 3">MCA 4186</strain>
    </source>
</reference>
<feature type="transmembrane region" description="Helical" evidence="1">
    <location>
        <begin position="421"/>
        <end position="446"/>
    </location>
</feature>
<gene>
    <name evidence="2" type="ORF">FA09DRAFT_336586</name>
</gene>
<feature type="transmembrane region" description="Helical" evidence="1">
    <location>
        <begin position="343"/>
        <end position="368"/>
    </location>
</feature>
<dbReference type="PANTHER" id="PTHR21329">
    <property type="entry name" value="PHOSPHATIDYLINOSITOL N-ACETYLGLUCOSAMINYLTRANSFERASE SUBUNIT Q-RELATED"/>
    <property type="match status" value="1"/>
</dbReference>
<dbReference type="GO" id="GO:0006506">
    <property type="term" value="P:GPI anchor biosynthetic process"/>
    <property type="evidence" value="ECO:0007669"/>
    <property type="project" value="InterPro"/>
</dbReference>
<organism evidence="2 3">
    <name type="scientific">Tilletiopsis washingtonensis</name>
    <dbReference type="NCBI Taxonomy" id="58919"/>
    <lineage>
        <taxon>Eukaryota</taxon>
        <taxon>Fungi</taxon>
        <taxon>Dikarya</taxon>
        <taxon>Basidiomycota</taxon>
        <taxon>Ustilaginomycotina</taxon>
        <taxon>Exobasidiomycetes</taxon>
        <taxon>Entylomatales</taxon>
        <taxon>Entylomatales incertae sedis</taxon>
        <taxon>Tilletiopsis</taxon>
    </lineage>
</organism>
<dbReference type="EMBL" id="KZ819285">
    <property type="protein sequence ID" value="PWO00456.1"/>
    <property type="molecule type" value="Genomic_DNA"/>
</dbReference>
<dbReference type="Proteomes" id="UP000245946">
    <property type="component" value="Unassembled WGS sequence"/>
</dbReference>
<proteinExistence type="predicted"/>
<dbReference type="RefSeq" id="XP_025600734.1">
    <property type="nucleotide sequence ID" value="XM_025743902.1"/>
</dbReference>